<feature type="compositionally biased region" description="Low complexity" evidence="1">
    <location>
        <begin position="68"/>
        <end position="103"/>
    </location>
</feature>
<evidence type="ECO:0008006" key="4">
    <source>
        <dbReference type="Google" id="ProtNLM"/>
    </source>
</evidence>
<dbReference type="RefSeq" id="XP_009830671.1">
    <property type="nucleotide sequence ID" value="XM_009832369.1"/>
</dbReference>
<reference evidence="3" key="1">
    <citation type="submission" date="2013-12" db="EMBL/GenBank/DDBJ databases">
        <title>The Genome Sequence of Aphanomyces astaci APO3.</title>
        <authorList>
            <consortium name="The Broad Institute Genomics Platform"/>
            <person name="Russ C."/>
            <person name="Tyler B."/>
            <person name="van West P."/>
            <person name="Dieguez-Uribeondo J."/>
            <person name="Young S.K."/>
            <person name="Zeng Q."/>
            <person name="Gargeya S."/>
            <person name="Fitzgerald M."/>
            <person name="Abouelleil A."/>
            <person name="Alvarado L."/>
            <person name="Chapman S.B."/>
            <person name="Gainer-Dewar J."/>
            <person name="Goldberg J."/>
            <person name="Griggs A."/>
            <person name="Gujja S."/>
            <person name="Hansen M."/>
            <person name="Howarth C."/>
            <person name="Imamovic A."/>
            <person name="Ireland A."/>
            <person name="Larimer J."/>
            <person name="McCowan C."/>
            <person name="Murphy C."/>
            <person name="Pearson M."/>
            <person name="Poon T.W."/>
            <person name="Priest M."/>
            <person name="Roberts A."/>
            <person name="Saif S."/>
            <person name="Shea T."/>
            <person name="Sykes S."/>
            <person name="Wortman J."/>
            <person name="Nusbaum C."/>
            <person name="Birren B."/>
        </authorList>
    </citation>
    <scope>NUCLEOTIDE SEQUENCE [LARGE SCALE GENOMIC DNA]</scope>
    <source>
        <strain evidence="3">APO3</strain>
    </source>
</reference>
<dbReference type="AlphaFoldDB" id="W4GJ57"/>
<dbReference type="VEuPathDB" id="FungiDB:H257_06972"/>
<sequence length="132" mass="12872">MPSRASCRISTLLLLACSCCVASATIDACTAYPQCAIAGPNNTALWCCASPSGCCPGIDCCGPVASNTSSITPSSTTSDPPSSLPASGTSTTSPTTTATAPTTIQPNEATSKERASAVVAVVGLLVAASIGV</sequence>
<protein>
    <recommendedName>
        <fullName evidence="4">Granulins domain-containing protein</fullName>
    </recommendedName>
</protein>
<keyword evidence="2" id="KW-0732">Signal</keyword>
<evidence type="ECO:0000256" key="1">
    <source>
        <dbReference type="SAM" id="MobiDB-lite"/>
    </source>
</evidence>
<gene>
    <name evidence="3" type="ORF">H257_06972</name>
</gene>
<dbReference type="GeneID" id="20808968"/>
<organism evidence="3">
    <name type="scientific">Aphanomyces astaci</name>
    <name type="common">Crayfish plague agent</name>
    <dbReference type="NCBI Taxonomy" id="112090"/>
    <lineage>
        <taxon>Eukaryota</taxon>
        <taxon>Sar</taxon>
        <taxon>Stramenopiles</taxon>
        <taxon>Oomycota</taxon>
        <taxon>Saprolegniomycetes</taxon>
        <taxon>Saprolegniales</taxon>
        <taxon>Verrucalvaceae</taxon>
        <taxon>Aphanomyces</taxon>
    </lineage>
</organism>
<feature type="region of interest" description="Disordered" evidence="1">
    <location>
        <begin position="68"/>
        <end position="111"/>
    </location>
</feature>
<dbReference type="PROSITE" id="PS51257">
    <property type="entry name" value="PROKAR_LIPOPROTEIN"/>
    <property type="match status" value="1"/>
</dbReference>
<dbReference type="OrthoDB" id="79685at2759"/>
<evidence type="ECO:0000256" key="2">
    <source>
        <dbReference type="SAM" id="SignalP"/>
    </source>
</evidence>
<evidence type="ECO:0000313" key="3">
    <source>
        <dbReference type="EMBL" id="ETV79735.1"/>
    </source>
</evidence>
<dbReference type="EMBL" id="KI913127">
    <property type="protein sequence ID" value="ETV79735.1"/>
    <property type="molecule type" value="Genomic_DNA"/>
</dbReference>
<name>W4GJ57_APHAT</name>
<proteinExistence type="predicted"/>
<accession>W4GJ57</accession>
<feature type="signal peptide" evidence="2">
    <location>
        <begin position="1"/>
        <end position="24"/>
    </location>
</feature>
<feature type="chain" id="PRO_5004841167" description="Granulins domain-containing protein" evidence="2">
    <location>
        <begin position="25"/>
        <end position="132"/>
    </location>
</feature>